<dbReference type="EMBL" id="JAMXLR010000006">
    <property type="protein sequence ID" value="MCO6042700.1"/>
    <property type="molecule type" value="Genomic_DNA"/>
</dbReference>
<accession>A0A9X2JE75</accession>
<evidence type="ECO:0000313" key="2">
    <source>
        <dbReference type="EMBL" id="MCO6042700.1"/>
    </source>
</evidence>
<dbReference type="AlphaFoldDB" id="A0A9X2JE75"/>
<evidence type="ECO:0000313" key="3">
    <source>
        <dbReference type="Proteomes" id="UP001155241"/>
    </source>
</evidence>
<gene>
    <name evidence="2" type="ORF">NG895_02160</name>
</gene>
<name>A0A9X2JE75_9BACT</name>
<feature type="region of interest" description="Disordered" evidence="1">
    <location>
        <begin position="1"/>
        <end position="23"/>
    </location>
</feature>
<keyword evidence="3" id="KW-1185">Reference proteome</keyword>
<proteinExistence type="predicted"/>
<reference evidence="2" key="1">
    <citation type="submission" date="2022-06" db="EMBL/GenBank/DDBJ databases">
        <title>Aeoliella straminimaris, a novel planctomycete from sediments.</title>
        <authorList>
            <person name="Vitorino I.R."/>
            <person name="Lage O.M."/>
        </authorList>
    </citation>
    <scope>NUCLEOTIDE SEQUENCE</scope>
    <source>
        <strain evidence="2">ICT_H6.2</strain>
    </source>
</reference>
<comment type="caution">
    <text evidence="2">The sequence shown here is derived from an EMBL/GenBank/DDBJ whole genome shotgun (WGS) entry which is preliminary data.</text>
</comment>
<sequence>MNESLTAISNELQEEHARLSEQSESLAAELRRVEQQLKQVRSAVKALTGKPSAKPAGKTSKPCASKADVVLVIETLLRSQPAMSLADLRTRVEQRIVKAGKSRMGLALRFKEAIATSRFRETEHGVSLATNDRLPVNCPKGEPHGDQTD</sequence>
<dbReference type="Proteomes" id="UP001155241">
    <property type="component" value="Unassembled WGS sequence"/>
</dbReference>
<feature type="compositionally biased region" description="Polar residues" evidence="1">
    <location>
        <begin position="1"/>
        <end position="11"/>
    </location>
</feature>
<organism evidence="2 3">
    <name type="scientific">Aeoliella straminimaris</name>
    <dbReference type="NCBI Taxonomy" id="2954799"/>
    <lineage>
        <taxon>Bacteria</taxon>
        <taxon>Pseudomonadati</taxon>
        <taxon>Planctomycetota</taxon>
        <taxon>Planctomycetia</taxon>
        <taxon>Pirellulales</taxon>
        <taxon>Lacipirellulaceae</taxon>
        <taxon>Aeoliella</taxon>
    </lineage>
</organism>
<evidence type="ECO:0000256" key="1">
    <source>
        <dbReference type="SAM" id="MobiDB-lite"/>
    </source>
</evidence>
<protein>
    <submittedName>
        <fullName evidence="2">Uncharacterized protein</fullName>
    </submittedName>
</protein>
<dbReference type="RefSeq" id="WP_252850796.1">
    <property type="nucleotide sequence ID" value="NZ_JAMXLR010000006.1"/>
</dbReference>